<proteinExistence type="predicted"/>
<evidence type="ECO:0000259" key="1">
    <source>
        <dbReference type="Pfam" id="PF09359"/>
    </source>
</evidence>
<gene>
    <name evidence="2" type="ORF">C7383_102108</name>
</gene>
<evidence type="ECO:0000313" key="2">
    <source>
        <dbReference type="EMBL" id="PWJ77975.1"/>
    </source>
</evidence>
<name>A0AB73T7S9_9FIRM</name>
<evidence type="ECO:0000313" key="3">
    <source>
        <dbReference type="Proteomes" id="UP000245412"/>
    </source>
</evidence>
<dbReference type="RefSeq" id="WP_109624927.1">
    <property type="nucleotide sequence ID" value="NZ_CABJAT010000002.1"/>
</dbReference>
<protein>
    <recommendedName>
        <fullName evidence="1">VTC domain-containing protein</fullName>
    </recommendedName>
</protein>
<reference evidence="2 3" key="1">
    <citation type="submission" date="2018-05" db="EMBL/GenBank/DDBJ databases">
        <authorList>
            <person name="Goeker M."/>
            <person name="Huntemann M."/>
            <person name="Clum A."/>
            <person name="Pillay M."/>
            <person name="Palaniappan K."/>
            <person name="Varghese N."/>
            <person name="Mikhailova N."/>
            <person name="Stamatis D."/>
            <person name="Reddy T."/>
            <person name="Daum C."/>
            <person name="Shapiro N."/>
            <person name="Ivanova N."/>
            <person name="Kyrpides N."/>
            <person name="Woyke T."/>
        </authorList>
    </citation>
    <scope>NUCLEOTIDE SEQUENCE [LARGE SCALE GENOMIC DNA]</scope>
    <source>
        <strain evidence="2 3">DSM 26524</strain>
    </source>
</reference>
<dbReference type="AlphaFoldDB" id="A0AB73T7S9"/>
<comment type="caution">
    <text evidence="2">The sequence shown here is derived from an EMBL/GenBank/DDBJ whole genome shotgun (WGS) entry which is preliminary data.</text>
</comment>
<feature type="domain" description="VTC" evidence="1">
    <location>
        <begin position="61"/>
        <end position="139"/>
    </location>
</feature>
<keyword evidence="3" id="KW-1185">Reference proteome</keyword>
<organism evidence="2 3">
    <name type="scientific">Murimonas intestini</name>
    <dbReference type="NCBI Taxonomy" id="1337051"/>
    <lineage>
        <taxon>Bacteria</taxon>
        <taxon>Bacillati</taxon>
        <taxon>Bacillota</taxon>
        <taxon>Clostridia</taxon>
        <taxon>Lachnospirales</taxon>
        <taxon>Lachnospiraceae</taxon>
        <taxon>Murimonas</taxon>
    </lineage>
</organism>
<dbReference type="Pfam" id="PF09359">
    <property type="entry name" value="VTC"/>
    <property type="match status" value="1"/>
</dbReference>
<sequence length="206" mass="24570">MRYTMYYEENDTIDDEKYDLLKQRLLLEQPKKKFESYTIKKQRFVGGEEGAPDYFLCIKNDDDSQIYMEKKYKQNGIFYKKCEKMTREECEKLLKGDIEWMKNHKKLLFADFYLQSTLNYLSPGPMTIYEREMMKCKREGYVTFCKRIVRAAGSSTDIFTEDYIPISCLPEEKVRVTYKKEITLPNMVLAMLQMGDEPADEFAFAF</sequence>
<dbReference type="EMBL" id="QGGY01000002">
    <property type="protein sequence ID" value="PWJ77975.1"/>
    <property type="molecule type" value="Genomic_DNA"/>
</dbReference>
<accession>A0AB73T7S9</accession>
<dbReference type="InterPro" id="IPR018966">
    <property type="entry name" value="VTC_domain"/>
</dbReference>
<dbReference type="Proteomes" id="UP000245412">
    <property type="component" value="Unassembled WGS sequence"/>
</dbReference>